<dbReference type="InterPro" id="IPR001434">
    <property type="entry name" value="OmcB-like_DUF11"/>
</dbReference>
<sequence length="47" mass="5002">PGQSVTFTINITNNNSGANMTDVVFNDTLPDGFNCTSNSIQRIPANT</sequence>
<gene>
    <name evidence="2" type="ORF">GW779_07225</name>
</gene>
<protein>
    <submittedName>
        <fullName evidence="2">DUF11 domain-containing protein</fullName>
    </submittedName>
</protein>
<comment type="caution">
    <text evidence="2">The sequence shown here is derived from an EMBL/GenBank/DDBJ whole genome shotgun (WGS) entry which is preliminary data.</text>
</comment>
<dbReference type="Gene3D" id="2.60.40.740">
    <property type="match status" value="1"/>
</dbReference>
<name>A0A8J7YYE7_9ARCH</name>
<evidence type="ECO:0000259" key="1">
    <source>
        <dbReference type="Pfam" id="PF01345"/>
    </source>
</evidence>
<dbReference type="AlphaFoldDB" id="A0A8J7YYE7"/>
<evidence type="ECO:0000313" key="2">
    <source>
        <dbReference type="EMBL" id="NCS92170.1"/>
    </source>
</evidence>
<dbReference type="EMBL" id="JAACQH010000222">
    <property type="protein sequence ID" value="NCS92170.1"/>
    <property type="molecule type" value="Genomic_DNA"/>
</dbReference>
<accession>A0A8J7YYE7</accession>
<proteinExistence type="predicted"/>
<dbReference type="NCBIfam" id="TIGR01451">
    <property type="entry name" value="B_ant_repeat"/>
    <property type="match status" value="1"/>
</dbReference>
<feature type="non-terminal residue" evidence="2">
    <location>
        <position position="47"/>
    </location>
</feature>
<dbReference type="InterPro" id="IPR047589">
    <property type="entry name" value="DUF11_rpt"/>
</dbReference>
<dbReference type="Proteomes" id="UP000738826">
    <property type="component" value="Unassembled WGS sequence"/>
</dbReference>
<feature type="domain" description="DUF11" evidence="1">
    <location>
        <begin position="2"/>
        <end position="39"/>
    </location>
</feature>
<feature type="non-terminal residue" evidence="2">
    <location>
        <position position="1"/>
    </location>
</feature>
<evidence type="ECO:0000313" key="3">
    <source>
        <dbReference type="Proteomes" id="UP000738826"/>
    </source>
</evidence>
<organism evidence="2 3">
    <name type="scientific">Candidatus Altarchaeum hamiconexum</name>
    <dbReference type="NCBI Taxonomy" id="1803513"/>
    <lineage>
        <taxon>Archaea</taxon>
        <taxon>Candidatus Altarchaeota</taxon>
        <taxon>Candidatus Altiarchaeia</taxon>
        <taxon>Candidatus Altarchaeales</taxon>
        <taxon>Candidatus Altarchaeaceae</taxon>
        <taxon>Candidatus Altarchaeum</taxon>
    </lineage>
</organism>
<reference evidence="2" key="1">
    <citation type="submission" date="2019-11" db="EMBL/GenBank/DDBJ databases">
        <title>Lipid analysis of CO2-rich subsurface aquifers suggests an autotrophy-based deep biosphere with lysolipids enriched in CPR bacteria.</title>
        <authorList>
            <person name="Probst A.J."/>
            <person name="Elling F.J."/>
            <person name="Castelle C.J."/>
            <person name="Zhu Q."/>
            <person name="Elvert M."/>
            <person name="Birarda G."/>
            <person name="Holman H.-Y."/>
            <person name="Lane K.R."/>
            <person name="Ladd B."/>
            <person name="Ryan M.C."/>
            <person name="Woyke T."/>
            <person name="Hinrichs K.-U."/>
            <person name="Banfield J.F."/>
        </authorList>
    </citation>
    <scope>NUCLEOTIDE SEQUENCE</scope>
    <source>
        <strain evidence="2">CG_2015-04_33_537</strain>
    </source>
</reference>
<dbReference type="Pfam" id="PF01345">
    <property type="entry name" value="DUF11"/>
    <property type="match status" value="1"/>
</dbReference>